<keyword evidence="13" id="KW-0732">Signal</keyword>
<keyword evidence="4 11" id="KW-0808">Transferase</keyword>
<evidence type="ECO:0000256" key="13">
    <source>
        <dbReference type="SAM" id="SignalP"/>
    </source>
</evidence>
<evidence type="ECO:0000313" key="15">
    <source>
        <dbReference type="Proteomes" id="UP000761264"/>
    </source>
</evidence>
<evidence type="ECO:0000256" key="4">
    <source>
        <dbReference type="ARBA" id="ARBA00022679"/>
    </source>
</evidence>
<dbReference type="InterPro" id="IPR051792">
    <property type="entry name" value="GGT_bact"/>
</dbReference>
<dbReference type="GO" id="GO:0036374">
    <property type="term" value="F:glutathione hydrolase activity"/>
    <property type="evidence" value="ECO:0007669"/>
    <property type="project" value="UniProtKB-UniRule"/>
</dbReference>
<gene>
    <name evidence="14" type="primary">ggt</name>
    <name evidence="14" type="ORF">HBA54_21965</name>
</gene>
<dbReference type="InterPro" id="IPR043138">
    <property type="entry name" value="GGT_lsub"/>
</dbReference>
<dbReference type="PANTHER" id="PTHR43199:SF1">
    <property type="entry name" value="GLUTATHIONE HYDROLASE PROENZYME"/>
    <property type="match status" value="1"/>
</dbReference>
<dbReference type="EC" id="2.3.2.2" evidence="11"/>
<comment type="similarity">
    <text evidence="3 11">Belongs to the gamma-glutamyltransferase family.</text>
</comment>
<feature type="region of interest" description="Disordered" evidence="12">
    <location>
        <begin position="370"/>
        <end position="402"/>
    </location>
</feature>
<evidence type="ECO:0000256" key="12">
    <source>
        <dbReference type="SAM" id="MobiDB-lite"/>
    </source>
</evidence>
<feature type="binding site" evidence="10">
    <location>
        <position position="111"/>
    </location>
    <ligand>
        <name>L-glutamate</name>
        <dbReference type="ChEBI" id="CHEBI:29985"/>
    </ligand>
</feature>
<evidence type="ECO:0000256" key="8">
    <source>
        <dbReference type="ARBA" id="ARBA00047417"/>
    </source>
</evidence>
<dbReference type="SUPFAM" id="SSF56235">
    <property type="entry name" value="N-terminal nucleophile aminohydrolases (Ntn hydrolases)"/>
    <property type="match status" value="1"/>
</dbReference>
<name>A0A967F1C7_9PROT</name>
<keyword evidence="5 11" id="KW-0378">Hydrolase</keyword>
<dbReference type="InterPro" id="IPR000101">
    <property type="entry name" value="GGT_peptidase"/>
</dbReference>
<feature type="binding site" evidence="10">
    <location>
        <position position="483"/>
    </location>
    <ligand>
        <name>L-glutamate</name>
        <dbReference type="ChEBI" id="CHEBI:29985"/>
    </ligand>
</feature>
<evidence type="ECO:0000256" key="10">
    <source>
        <dbReference type="PIRSR" id="PIRSR600101-2"/>
    </source>
</evidence>
<feature type="signal peptide" evidence="13">
    <location>
        <begin position="1"/>
        <end position="21"/>
    </location>
</feature>
<dbReference type="PRINTS" id="PR01210">
    <property type="entry name" value="GGTRANSPTASE"/>
</dbReference>
<protein>
    <recommendedName>
        <fullName evidence="11">Glutathione hydrolase proenzyme</fullName>
        <ecNumber evidence="11">2.3.2.2</ecNumber>
        <ecNumber evidence="11">3.4.19.13</ecNumber>
    </recommendedName>
    <component>
        <recommendedName>
            <fullName evidence="11">Glutathione hydrolase large chain</fullName>
        </recommendedName>
    </component>
    <component>
        <recommendedName>
            <fullName evidence="11">Glutathione hydrolase small chain</fullName>
        </recommendedName>
    </component>
</protein>
<dbReference type="Pfam" id="PF01019">
    <property type="entry name" value="G_glu_transpept"/>
    <property type="match status" value="1"/>
</dbReference>
<proteinExistence type="inferred from homology"/>
<dbReference type="InterPro" id="IPR029055">
    <property type="entry name" value="Ntn_hydrolases_N"/>
</dbReference>
<feature type="active site" description="Nucleophile" evidence="9">
    <location>
        <position position="396"/>
    </location>
</feature>
<keyword evidence="15" id="KW-1185">Reference proteome</keyword>
<dbReference type="PANTHER" id="PTHR43199">
    <property type="entry name" value="GLUTATHIONE HYDROLASE"/>
    <property type="match status" value="1"/>
</dbReference>
<feature type="compositionally biased region" description="Polar residues" evidence="12">
    <location>
        <begin position="384"/>
        <end position="399"/>
    </location>
</feature>
<evidence type="ECO:0000256" key="11">
    <source>
        <dbReference type="RuleBase" id="RU368036"/>
    </source>
</evidence>
<evidence type="ECO:0000313" key="14">
    <source>
        <dbReference type="EMBL" id="NIA71270.1"/>
    </source>
</evidence>
<dbReference type="GO" id="GO:0103068">
    <property type="term" value="F:leukotriene C4 gamma-glutamyl transferase activity"/>
    <property type="evidence" value="ECO:0007669"/>
    <property type="project" value="UniProtKB-EC"/>
</dbReference>
<comment type="pathway">
    <text evidence="11">Sulfur metabolism; glutathione metabolism.</text>
</comment>
<dbReference type="NCBIfam" id="TIGR00066">
    <property type="entry name" value="g_glut_trans"/>
    <property type="match status" value="1"/>
</dbReference>
<keyword evidence="6 11" id="KW-0865">Zymogen</keyword>
<dbReference type="GO" id="GO:0006751">
    <property type="term" value="P:glutathione catabolic process"/>
    <property type="evidence" value="ECO:0007669"/>
    <property type="project" value="UniProtKB-UniRule"/>
</dbReference>
<dbReference type="Gene3D" id="3.60.20.40">
    <property type="match status" value="1"/>
</dbReference>
<accession>A0A967F1C7</accession>
<evidence type="ECO:0000256" key="7">
    <source>
        <dbReference type="ARBA" id="ARBA00023315"/>
    </source>
</evidence>
<evidence type="ECO:0000256" key="9">
    <source>
        <dbReference type="PIRSR" id="PIRSR600101-1"/>
    </source>
</evidence>
<comment type="caution">
    <text evidence="14">The sequence shown here is derived from an EMBL/GenBank/DDBJ whole genome shotgun (WGS) entry which is preliminary data.</text>
</comment>
<comment type="subunit">
    <text evidence="11">This enzyme consists of two polypeptide chains, which are synthesized in precursor form from a single polypeptide.</text>
</comment>
<evidence type="ECO:0000256" key="1">
    <source>
        <dbReference type="ARBA" id="ARBA00001049"/>
    </source>
</evidence>
<organism evidence="14 15">
    <name type="scientific">Pelagibius litoralis</name>
    <dbReference type="NCBI Taxonomy" id="374515"/>
    <lineage>
        <taxon>Bacteria</taxon>
        <taxon>Pseudomonadati</taxon>
        <taxon>Pseudomonadota</taxon>
        <taxon>Alphaproteobacteria</taxon>
        <taxon>Rhodospirillales</taxon>
        <taxon>Rhodovibrionaceae</taxon>
        <taxon>Pelagibius</taxon>
    </lineage>
</organism>
<dbReference type="RefSeq" id="WP_167228732.1">
    <property type="nucleotide sequence ID" value="NZ_JAAQPH010000020.1"/>
</dbReference>
<evidence type="ECO:0000256" key="2">
    <source>
        <dbReference type="ARBA" id="ARBA00001089"/>
    </source>
</evidence>
<comment type="PTM">
    <text evidence="11">Cleaved by autocatalysis into a large and a small subunit.</text>
</comment>
<comment type="catalytic activity">
    <reaction evidence="8 11">
        <text>an N-terminal (5-L-glutamyl)-[peptide] + an alpha-amino acid = 5-L-glutamyl amino acid + an N-terminal L-alpha-aminoacyl-[peptide]</text>
        <dbReference type="Rhea" id="RHEA:23904"/>
        <dbReference type="Rhea" id="RHEA-COMP:9780"/>
        <dbReference type="Rhea" id="RHEA-COMP:9795"/>
        <dbReference type="ChEBI" id="CHEBI:77644"/>
        <dbReference type="ChEBI" id="CHEBI:78597"/>
        <dbReference type="ChEBI" id="CHEBI:78599"/>
        <dbReference type="ChEBI" id="CHEBI:78608"/>
        <dbReference type="EC" id="2.3.2.2"/>
    </reaction>
</comment>
<feature type="binding site" evidence="10">
    <location>
        <begin position="460"/>
        <end position="461"/>
    </location>
    <ligand>
        <name>L-glutamate</name>
        <dbReference type="ChEBI" id="CHEBI:29985"/>
    </ligand>
</feature>
<dbReference type="Gene3D" id="1.10.246.130">
    <property type="match status" value="1"/>
</dbReference>
<dbReference type="EC" id="3.4.19.13" evidence="11"/>
<dbReference type="AlphaFoldDB" id="A0A967F1C7"/>
<feature type="chain" id="PRO_5038043989" description="Glutathione hydrolase proenzyme" evidence="13">
    <location>
        <begin position="22"/>
        <end position="576"/>
    </location>
</feature>
<comment type="catalytic activity">
    <reaction evidence="2 11">
        <text>glutathione + H2O = L-cysteinylglycine + L-glutamate</text>
        <dbReference type="Rhea" id="RHEA:28807"/>
        <dbReference type="ChEBI" id="CHEBI:15377"/>
        <dbReference type="ChEBI" id="CHEBI:29985"/>
        <dbReference type="ChEBI" id="CHEBI:57925"/>
        <dbReference type="ChEBI" id="CHEBI:61694"/>
        <dbReference type="EC" id="3.4.19.13"/>
    </reaction>
</comment>
<dbReference type="EMBL" id="JAAQPH010000020">
    <property type="protein sequence ID" value="NIA71270.1"/>
    <property type="molecule type" value="Genomic_DNA"/>
</dbReference>
<comment type="catalytic activity">
    <reaction evidence="1 11">
        <text>an S-substituted glutathione + H2O = an S-substituted L-cysteinylglycine + L-glutamate</text>
        <dbReference type="Rhea" id="RHEA:59468"/>
        <dbReference type="ChEBI" id="CHEBI:15377"/>
        <dbReference type="ChEBI" id="CHEBI:29985"/>
        <dbReference type="ChEBI" id="CHEBI:90779"/>
        <dbReference type="ChEBI" id="CHEBI:143103"/>
        <dbReference type="EC" id="3.4.19.13"/>
    </reaction>
</comment>
<evidence type="ECO:0000256" key="6">
    <source>
        <dbReference type="ARBA" id="ARBA00023145"/>
    </source>
</evidence>
<evidence type="ECO:0000256" key="3">
    <source>
        <dbReference type="ARBA" id="ARBA00009381"/>
    </source>
</evidence>
<sequence length="576" mass="60702">MFHISCLAPTPLRRAITSLAAATVLIAGCTAPGETTTTEGESPQHMVAAANPLAAEAGMRMLRQGGSAVDAAIATALVLGLVEPQSSGIGGGAFLMHHQADNRSVTAYDGRESAPSEAGEDLFLKADGEPMAFWDAVVGGRSVGTPGLLRMLELAHQDHGRLPWADLFAPAIELAEQGFAVSPRLHGLIAGDKYLKRYDETAAYFHDAAGEALAVGTLRKNQAYADTLRAVAENGADAFYTGQIAVNIVNQVRAASGNPGLLSYSDMTGYQAKRRKPVCAPYRQWQVCGMPPPTSGGVAVLQILSLLEPFDLPAMGAASPEAIHLVAEAGRLAFADRNRFLADSDFVEVPVEALLDPQYLGERAKQISPAGSLGKAEPGLRMQQAHSPQQLNPPSTSHLSVVDKDGNAVSMTASIESAFGSRVMAEGFLLNNELTDFSFRPSVDGLPVANRVQAGKRPRSSMSPTLVLDRQGRFVMAIGSPGGSRIIGYTTKAIVGALDWNLSMQDAIDLPNFVNRNGATDLEEGRGLEAAKTALEALGHEVNLRDLTSGLHGIRLTGDGLDGGADPRREGVVLTQ</sequence>
<keyword evidence="7 11" id="KW-0012">Acyltransferase</keyword>
<dbReference type="GO" id="GO:0006750">
    <property type="term" value="P:glutathione biosynthetic process"/>
    <property type="evidence" value="ECO:0007669"/>
    <property type="project" value="UniProtKB-KW"/>
</dbReference>
<feature type="binding site" evidence="10">
    <location>
        <position position="436"/>
    </location>
    <ligand>
        <name>L-glutamate</name>
        <dbReference type="ChEBI" id="CHEBI:29985"/>
    </ligand>
</feature>
<dbReference type="Proteomes" id="UP000761264">
    <property type="component" value="Unassembled WGS sequence"/>
</dbReference>
<reference evidence="14" key="1">
    <citation type="submission" date="2020-03" db="EMBL/GenBank/DDBJ databases">
        <title>Genome of Pelagibius litoralis DSM 21314T.</title>
        <authorList>
            <person name="Wang G."/>
        </authorList>
    </citation>
    <scope>NUCLEOTIDE SEQUENCE</scope>
    <source>
        <strain evidence="14">DSM 21314</strain>
    </source>
</reference>
<dbReference type="InterPro" id="IPR043137">
    <property type="entry name" value="GGT_ssub_C"/>
</dbReference>
<evidence type="ECO:0000256" key="5">
    <source>
        <dbReference type="ARBA" id="ARBA00022801"/>
    </source>
</evidence>
<keyword evidence="11" id="KW-0317">Glutathione biosynthesis</keyword>